<name>A0ABP4F2I9_9ACTN</name>
<comment type="caution">
    <text evidence="2">The sequence shown here is derived from an EMBL/GenBank/DDBJ whole genome shotgun (WGS) entry which is preliminary data.</text>
</comment>
<proteinExistence type="predicted"/>
<dbReference type="Gene3D" id="1.10.260.40">
    <property type="entry name" value="lambda repressor-like DNA-binding domains"/>
    <property type="match status" value="1"/>
</dbReference>
<dbReference type="InterPro" id="IPR001387">
    <property type="entry name" value="Cro/C1-type_HTH"/>
</dbReference>
<dbReference type="EMBL" id="BAAAKV010000004">
    <property type="protein sequence ID" value="GAA1153188.1"/>
    <property type="molecule type" value="Genomic_DNA"/>
</dbReference>
<evidence type="ECO:0000313" key="3">
    <source>
        <dbReference type="Proteomes" id="UP001501371"/>
    </source>
</evidence>
<dbReference type="PROSITE" id="PS50943">
    <property type="entry name" value="HTH_CROC1"/>
    <property type="match status" value="1"/>
</dbReference>
<dbReference type="Pfam" id="PF01381">
    <property type="entry name" value="HTH_3"/>
    <property type="match status" value="1"/>
</dbReference>
<dbReference type="CDD" id="cd00093">
    <property type="entry name" value="HTH_XRE"/>
    <property type="match status" value="1"/>
</dbReference>
<dbReference type="SUPFAM" id="SSF47413">
    <property type="entry name" value="lambda repressor-like DNA-binding domains"/>
    <property type="match status" value="1"/>
</dbReference>
<organism evidence="2 3">
    <name type="scientific">Streptomyces hebeiensis</name>
    <dbReference type="NCBI Taxonomy" id="229486"/>
    <lineage>
        <taxon>Bacteria</taxon>
        <taxon>Bacillati</taxon>
        <taxon>Actinomycetota</taxon>
        <taxon>Actinomycetes</taxon>
        <taxon>Kitasatosporales</taxon>
        <taxon>Streptomycetaceae</taxon>
        <taxon>Streptomyces</taxon>
    </lineage>
</organism>
<sequence length="116" mass="11997">MSATLAVLGGDVEEQAFNRAVAGLIRDARRRAGVTQAYVGHQAGLSRASIANIEAGTQAPPLYRLALIAVALNVQPAELLPPLRPDEAAGLPARHAADVAAVWAQAAKMRDGHGEG</sequence>
<gene>
    <name evidence="2" type="ORF">GCM10009654_05940</name>
</gene>
<evidence type="ECO:0000313" key="2">
    <source>
        <dbReference type="EMBL" id="GAA1153188.1"/>
    </source>
</evidence>
<keyword evidence="3" id="KW-1185">Reference proteome</keyword>
<feature type="domain" description="HTH cro/C1-type" evidence="1">
    <location>
        <begin position="25"/>
        <end position="79"/>
    </location>
</feature>
<dbReference type="InterPro" id="IPR010982">
    <property type="entry name" value="Lambda_DNA-bd_dom_sf"/>
</dbReference>
<evidence type="ECO:0000259" key="1">
    <source>
        <dbReference type="PROSITE" id="PS50943"/>
    </source>
</evidence>
<dbReference type="Proteomes" id="UP001501371">
    <property type="component" value="Unassembled WGS sequence"/>
</dbReference>
<dbReference type="SMART" id="SM00530">
    <property type="entry name" value="HTH_XRE"/>
    <property type="match status" value="1"/>
</dbReference>
<reference evidence="3" key="1">
    <citation type="journal article" date="2019" name="Int. J. Syst. Evol. Microbiol.">
        <title>The Global Catalogue of Microorganisms (GCM) 10K type strain sequencing project: providing services to taxonomists for standard genome sequencing and annotation.</title>
        <authorList>
            <consortium name="The Broad Institute Genomics Platform"/>
            <consortium name="The Broad Institute Genome Sequencing Center for Infectious Disease"/>
            <person name="Wu L."/>
            <person name="Ma J."/>
        </authorList>
    </citation>
    <scope>NUCLEOTIDE SEQUENCE [LARGE SCALE GENOMIC DNA]</scope>
    <source>
        <strain evidence="3">JCM 12696</strain>
    </source>
</reference>
<protein>
    <recommendedName>
        <fullName evidence="1">HTH cro/C1-type domain-containing protein</fullName>
    </recommendedName>
</protein>
<accession>A0ABP4F2I9</accession>